<accession>A0ACB8YL90</accession>
<reference evidence="2" key="1">
    <citation type="journal article" date="2022" name="Mol. Ecol. Resour.">
        <title>The genomes of chicory, endive, great burdock and yacon provide insights into Asteraceae palaeo-polyploidization history and plant inulin production.</title>
        <authorList>
            <person name="Fan W."/>
            <person name="Wang S."/>
            <person name="Wang H."/>
            <person name="Wang A."/>
            <person name="Jiang F."/>
            <person name="Liu H."/>
            <person name="Zhao H."/>
            <person name="Xu D."/>
            <person name="Zhang Y."/>
        </authorList>
    </citation>
    <scope>NUCLEOTIDE SEQUENCE [LARGE SCALE GENOMIC DNA]</scope>
    <source>
        <strain evidence="2">cv. Niubang</strain>
    </source>
</reference>
<evidence type="ECO:0000313" key="2">
    <source>
        <dbReference type="Proteomes" id="UP001055879"/>
    </source>
</evidence>
<dbReference type="Proteomes" id="UP001055879">
    <property type="component" value="Linkage Group LG12"/>
</dbReference>
<sequence length="238" mass="26508">MTKDVEESHAENTVVFRLELILFLILSSWLLDEPTFDLDSTNAYMVVKDRLLSLLDRLLWVNEVIEVGEGNRETMQVVGGVEVRLMMVITIFSVFLRSPSVRCVAESSTSDPEFVENVWNPAVAVMPLRTCLSEKYTKLLPSYKWVNDDESWVSKFAGEANEQSLTFPPSSTASSLTDFCVFAGELSSYYDRPPSPSKNSGAYSLSLLSTAIAFSPSLPKKHHIDLQVRDVGEADPGV</sequence>
<proteinExistence type="predicted"/>
<organism evidence="1 2">
    <name type="scientific">Arctium lappa</name>
    <name type="common">Greater burdock</name>
    <name type="synonym">Lappa major</name>
    <dbReference type="NCBI Taxonomy" id="4217"/>
    <lineage>
        <taxon>Eukaryota</taxon>
        <taxon>Viridiplantae</taxon>
        <taxon>Streptophyta</taxon>
        <taxon>Embryophyta</taxon>
        <taxon>Tracheophyta</taxon>
        <taxon>Spermatophyta</taxon>
        <taxon>Magnoliopsida</taxon>
        <taxon>eudicotyledons</taxon>
        <taxon>Gunneridae</taxon>
        <taxon>Pentapetalae</taxon>
        <taxon>asterids</taxon>
        <taxon>campanulids</taxon>
        <taxon>Asterales</taxon>
        <taxon>Asteraceae</taxon>
        <taxon>Carduoideae</taxon>
        <taxon>Cardueae</taxon>
        <taxon>Arctiinae</taxon>
        <taxon>Arctium</taxon>
    </lineage>
</organism>
<name>A0ACB8YL90_ARCLA</name>
<evidence type="ECO:0000313" key="1">
    <source>
        <dbReference type="EMBL" id="KAI3685845.1"/>
    </source>
</evidence>
<protein>
    <submittedName>
        <fullName evidence="1">Uncharacterized protein</fullName>
    </submittedName>
</protein>
<dbReference type="EMBL" id="CM042058">
    <property type="protein sequence ID" value="KAI3685845.1"/>
    <property type="molecule type" value="Genomic_DNA"/>
</dbReference>
<comment type="caution">
    <text evidence="1">The sequence shown here is derived from an EMBL/GenBank/DDBJ whole genome shotgun (WGS) entry which is preliminary data.</text>
</comment>
<keyword evidence="2" id="KW-1185">Reference proteome</keyword>
<gene>
    <name evidence="1" type="ORF">L6452_35106</name>
</gene>
<reference evidence="1 2" key="2">
    <citation type="journal article" date="2022" name="Mol. Ecol. Resour.">
        <title>The genomes of chicory, endive, great burdock and yacon provide insights into Asteraceae paleo-polyploidization history and plant inulin production.</title>
        <authorList>
            <person name="Fan W."/>
            <person name="Wang S."/>
            <person name="Wang H."/>
            <person name="Wang A."/>
            <person name="Jiang F."/>
            <person name="Liu H."/>
            <person name="Zhao H."/>
            <person name="Xu D."/>
            <person name="Zhang Y."/>
        </authorList>
    </citation>
    <scope>NUCLEOTIDE SEQUENCE [LARGE SCALE GENOMIC DNA]</scope>
    <source>
        <strain evidence="2">cv. Niubang</strain>
    </source>
</reference>